<protein>
    <recommendedName>
        <fullName evidence="4">RCC1-like domain-containing protein</fullName>
    </recommendedName>
</protein>
<dbReference type="InterPro" id="IPR009091">
    <property type="entry name" value="RCC1/BLIP-II"/>
</dbReference>
<dbReference type="InterPro" id="IPR058923">
    <property type="entry name" value="RCC1-like_dom"/>
</dbReference>
<dbReference type="PANTHER" id="PTHR22870">
    <property type="entry name" value="REGULATOR OF CHROMOSOME CONDENSATION"/>
    <property type="match status" value="1"/>
</dbReference>
<dbReference type="PANTHER" id="PTHR22870:SF466">
    <property type="entry name" value="ANKYRIN REPEAT-CONTAINING PROTEIN"/>
    <property type="match status" value="1"/>
</dbReference>
<dbReference type="PROSITE" id="PS00626">
    <property type="entry name" value="RCC1_2"/>
    <property type="match status" value="1"/>
</dbReference>
<keyword evidence="1" id="KW-0677">Repeat</keyword>
<proteinExistence type="predicted"/>
<evidence type="ECO:0000313" key="5">
    <source>
        <dbReference type="EMBL" id="KAJ8441301.1"/>
    </source>
</evidence>
<dbReference type="InterPro" id="IPR000408">
    <property type="entry name" value="Reg_chr_condens"/>
</dbReference>
<feature type="repeat" description="RCC1" evidence="2">
    <location>
        <begin position="144"/>
        <end position="195"/>
    </location>
</feature>
<dbReference type="Gene3D" id="2.130.10.30">
    <property type="entry name" value="Regulator of chromosome condensation 1/beta-lactamase-inhibitor protein II"/>
    <property type="match status" value="2"/>
</dbReference>
<feature type="repeat" description="RCC1" evidence="2">
    <location>
        <begin position="199"/>
        <end position="252"/>
    </location>
</feature>
<dbReference type="AlphaFoldDB" id="A0A9Q1QH40"/>
<feature type="repeat" description="RCC1" evidence="2">
    <location>
        <begin position="414"/>
        <end position="469"/>
    </location>
</feature>
<feature type="compositionally biased region" description="Basic and acidic residues" evidence="3">
    <location>
        <begin position="1"/>
        <end position="13"/>
    </location>
</feature>
<dbReference type="Pfam" id="PF25390">
    <property type="entry name" value="WD40_RLD"/>
    <property type="match status" value="1"/>
</dbReference>
<dbReference type="Pfam" id="PF00415">
    <property type="entry name" value="RCC1"/>
    <property type="match status" value="1"/>
</dbReference>
<gene>
    <name evidence="5" type="ORF">Cgig2_024813</name>
</gene>
<evidence type="ECO:0000313" key="6">
    <source>
        <dbReference type="Proteomes" id="UP001153076"/>
    </source>
</evidence>
<sequence>MGEGERVVKGQHPDEEEEEDRERGANQQNPQEILEIWSWGAGTEGQLGTGRLQDEHPPQFLIGLSNSLSSFGSISLLACGGAHVIALTSSGKVLSWGRGASGQLGHGEVVPNCLYPKSVESLASFRITHVSAGWNHSGFVSDSGCLFTCGDGSFGQLGHGDYQSSNTPLEVSFFRSKPADQIACGMRHSLALLKGNSGHQVYGFGSGKRGQLGVSKDKIKSLNFPHLCSGFEGTELVNISANGDHSAALAADGQLFTWGRGFSGSSDVSVPEALASSLRFKQVAIGWNHALVLTVEGEVFMLGGSHHGVLSKPNKAPLVCDSSGNINKQHPRLCLPDVEVPVISIPFFGFSYPGEPILSKVAGLDGKRIVQIAAGSEHSATVTGKISLSFYPSIIELLHIQLNNNLCVSSSDDGQVCTWGWGEHGQLGLGDTSDQSLPRVVDLGNKPDSNLLTTRVYCGSGFTIAVKMSAPSN</sequence>
<organism evidence="5 6">
    <name type="scientific">Carnegiea gigantea</name>
    <dbReference type="NCBI Taxonomy" id="171969"/>
    <lineage>
        <taxon>Eukaryota</taxon>
        <taxon>Viridiplantae</taxon>
        <taxon>Streptophyta</taxon>
        <taxon>Embryophyta</taxon>
        <taxon>Tracheophyta</taxon>
        <taxon>Spermatophyta</taxon>
        <taxon>Magnoliopsida</taxon>
        <taxon>eudicotyledons</taxon>
        <taxon>Gunneridae</taxon>
        <taxon>Pentapetalae</taxon>
        <taxon>Caryophyllales</taxon>
        <taxon>Cactineae</taxon>
        <taxon>Cactaceae</taxon>
        <taxon>Cactoideae</taxon>
        <taxon>Echinocereeae</taxon>
        <taxon>Carnegiea</taxon>
    </lineage>
</organism>
<evidence type="ECO:0000256" key="2">
    <source>
        <dbReference type="PROSITE-ProRule" id="PRU00235"/>
    </source>
</evidence>
<dbReference type="OrthoDB" id="70707at2759"/>
<feature type="repeat" description="RCC1" evidence="2">
    <location>
        <begin position="91"/>
        <end position="143"/>
    </location>
</feature>
<dbReference type="PROSITE" id="PS50012">
    <property type="entry name" value="RCC1_3"/>
    <property type="match status" value="6"/>
</dbReference>
<evidence type="ECO:0000256" key="1">
    <source>
        <dbReference type="ARBA" id="ARBA00022737"/>
    </source>
</evidence>
<reference evidence="5" key="1">
    <citation type="submission" date="2022-04" db="EMBL/GenBank/DDBJ databases">
        <title>Carnegiea gigantea Genome sequencing and assembly v2.</title>
        <authorList>
            <person name="Copetti D."/>
            <person name="Sanderson M.J."/>
            <person name="Burquez A."/>
            <person name="Wojciechowski M.F."/>
        </authorList>
    </citation>
    <scope>NUCLEOTIDE SEQUENCE</scope>
    <source>
        <strain evidence="5">SGP5-SGP5p</strain>
        <tissue evidence="5">Aerial part</tissue>
    </source>
</reference>
<accession>A0A9Q1QH40</accession>
<feature type="domain" description="RCC1-like" evidence="4">
    <location>
        <begin position="36"/>
        <end position="384"/>
    </location>
</feature>
<name>A0A9Q1QH40_9CARY</name>
<dbReference type="Proteomes" id="UP001153076">
    <property type="component" value="Unassembled WGS sequence"/>
</dbReference>
<evidence type="ECO:0000259" key="4">
    <source>
        <dbReference type="Pfam" id="PF25390"/>
    </source>
</evidence>
<feature type="repeat" description="RCC1" evidence="2">
    <location>
        <begin position="253"/>
        <end position="296"/>
    </location>
</feature>
<feature type="region of interest" description="Disordered" evidence="3">
    <location>
        <begin position="1"/>
        <end position="30"/>
    </location>
</feature>
<keyword evidence="6" id="KW-1185">Reference proteome</keyword>
<comment type="caution">
    <text evidence="5">The sequence shown here is derived from an EMBL/GenBank/DDBJ whole genome shotgun (WGS) entry which is preliminary data.</text>
</comment>
<evidence type="ECO:0000256" key="3">
    <source>
        <dbReference type="SAM" id="MobiDB-lite"/>
    </source>
</evidence>
<feature type="repeat" description="RCC1" evidence="2">
    <location>
        <begin position="34"/>
        <end position="90"/>
    </location>
</feature>
<dbReference type="InterPro" id="IPR051210">
    <property type="entry name" value="Ub_ligase/GEF_domain"/>
</dbReference>
<dbReference type="PRINTS" id="PR00633">
    <property type="entry name" value="RCCNDNSATION"/>
</dbReference>
<dbReference type="SUPFAM" id="SSF50985">
    <property type="entry name" value="RCC1/BLIP-II"/>
    <property type="match status" value="1"/>
</dbReference>
<dbReference type="EMBL" id="JAKOGI010000169">
    <property type="protein sequence ID" value="KAJ8441301.1"/>
    <property type="molecule type" value="Genomic_DNA"/>
</dbReference>